<dbReference type="GO" id="GO:0090729">
    <property type="term" value="F:toxin activity"/>
    <property type="evidence" value="ECO:0007669"/>
    <property type="project" value="UniProtKB-KW"/>
</dbReference>
<dbReference type="PROSITE" id="PS50240">
    <property type="entry name" value="TRYPSIN_DOM"/>
    <property type="match status" value="1"/>
</dbReference>
<evidence type="ECO:0000256" key="9">
    <source>
        <dbReference type="ARBA" id="ARBA00055534"/>
    </source>
</evidence>
<evidence type="ECO:0000256" key="5">
    <source>
        <dbReference type="ARBA" id="ARBA00022825"/>
    </source>
</evidence>
<keyword evidence="13" id="KW-1185">Reference proteome</keyword>
<keyword evidence="5" id="KW-0720">Serine protease</keyword>
<dbReference type="FunCoup" id="A0A7E5WEG4">
    <property type="interactions" value="110"/>
</dbReference>
<keyword evidence="6" id="KW-1015">Disulfide bond</keyword>
<evidence type="ECO:0000256" key="1">
    <source>
        <dbReference type="ARBA" id="ARBA00004239"/>
    </source>
</evidence>
<dbReference type="SUPFAM" id="SSF50494">
    <property type="entry name" value="Trypsin-like serine proteases"/>
    <property type="match status" value="1"/>
</dbReference>
<proteinExistence type="inferred from homology"/>
<sequence>MIFIQLDNGKNAFASIIGFLLCGSIRIVGGSTVNISSYPSLAALLFTPDWINFRHNCGGIILNNRAILTAAHCTVGSPPGRWRVRVGSSLANSGGVVHNTAAIINHPNYGQGGHPINNDIAVLRLSTNIAFNNNARAGSIAGSNYIVPDNSVVWTAGWGHTSSGGSPSEQLRHVQVWTVNQSVCNARYGGITDSMLCAGWLDVGGRDSCQNDSGGPLYHNGVVVGVVSFGYGCGDPTFPGVYARVSRFTSWIQSNA</sequence>
<dbReference type="FunFam" id="2.40.10.10:FF:000068">
    <property type="entry name" value="transmembrane protease serine 2"/>
    <property type="match status" value="1"/>
</dbReference>
<dbReference type="GeneID" id="113501948"/>
<evidence type="ECO:0000256" key="4">
    <source>
        <dbReference type="ARBA" id="ARBA00022801"/>
    </source>
</evidence>
<comment type="function">
    <text evidence="9">Fibrinolytic activity; shows preferential cleavage of Arg-Gly bonds in all three fibrinogen chains. Contact with the caterpillars causes severe bleeding, due the anticoagulant effect of the protein.</text>
</comment>
<evidence type="ECO:0000313" key="14">
    <source>
        <dbReference type="RefSeq" id="XP_026739080.1"/>
    </source>
</evidence>
<evidence type="ECO:0000256" key="7">
    <source>
        <dbReference type="ARBA" id="ARBA00023240"/>
    </source>
</evidence>
<dbReference type="InterPro" id="IPR009003">
    <property type="entry name" value="Peptidase_S1_PA"/>
</dbReference>
<keyword evidence="11" id="KW-0812">Transmembrane</keyword>
<keyword evidence="4" id="KW-0378">Hydrolase</keyword>
<keyword evidence="2" id="KW-0800">Toxin</keyword>
<protein>
    <submittedName>
        <fullName evidence="14">Trypsin, alkaline B-like isoform X1</fullName>
    </submittedName>
</protein>
<keyword evidence="11" id="KW-1133">Transmembrane helix</keyword>
<dbReference type="GO" id="GO:0004252">
    <property type="term" value="F:serine-type endopeptidase activity"/>
    <property type="evidence" value="ECO:0007669"/>
    <property type="project" value="InterPro"/>
</dbReference>
<evidence type="ECO:0000256" key="6">
    <source>
        <dbReference type="ARBA" id="ARBA00023157"/>
    </source>
</evidence>
<dbReference type="GO" id="GO:0006508">
    <property type="term" value="P:proteolysis"/>
    <property type="evidence" value="ECO:0007669"/>
    <property type="project" value="UniProtKB-KW"/>
</dbReference>
<dbReference type="Pfam" id="PF00089">
    <property type="entry name" value="Trypsin"/>
    <property type="match status" value="1"/>
</dbReference>
<dbReference type="InParanoid" id="A0A7E5WEG4"/>
<evidence type="ECO:0000256" key="10">
    <source>
        <dbReference type="ARBA" id="ARBA00084094"/>
    </source>
</evidence>
<dbReference type="InterPro" id="IPR018114">
    <property type="entry name" value="TRYPSIN_HIS"/>
</dbReference>
<dbReference type="PANTHER" id="PTHR24276">
    <property type="entry name" value="POLYSERASE-RELATED"/>
    <property type="match status" value="1"/>
</dbReference>
<gene>
    <name evidence="14" type="primary">LOC113501948</name>
</gene>
<dbReference type="PRINTS" id="PR00722">
    <property type="entry name" value="CHYMOTRYPSIN"/>
</dbReference>
<accession>A0A7E5WEG4</accession>
<evidence type="ECO:0000256" key="2">
    <source>
        <dbReference type="ARBA" id="ARBA00022656"/>
    </source>
</evidence>
<evidence type="ECO:0000256" key="11">
    <source>
        <dbReference type="SAM" id="Phobius"/>
    </source>
</evidence>
<dbReference type="AlphaFoldDB" id="A0A7E5WEG4"/>
<comment type="subcellular location">
    <subcellularLocation>
        <location evidence="1">Secreted</location>
        <location evidence="1">Extracellular space</location>
    </subcellularLocation>
</comment>
<dbReference type="InterPro" id="IPR001314">
    <property type="entry name" value="Peptidase_S1A"/>
</dbReference>
<feature type="domain" description="Peptidase S1" evidence="12">
    <location>
        <begin position="27"/>
        <end position="256"/>
    </location>
</feature>
<dbReference type="InterPro" id="IPR050430">
    <property type="entry name" value="Peptidase_S1"/>
</dbReference>
<dbReference type="InterPro" id="IPR043504">
    <property type="entry name" value="Peptidase_S1_PA_chymotrypsin"/>
</dbReference>
<feature type="transmembrane region" description="Helical" evidence="11">
    <location>
        <begin position="12"/>
        <end position="29"/>
    </location>
</feature>
<dbReference type="InterPro" id="IPR001254">
    <property type="entry name" value="Trypsin_dom"/>
</dbReference>
<dbReference type="CDD" id="cd00190">
    <property type="entry name" value="Tryp_SPc"/>
    <property type="match status" value="1"/>
</dbReference>
<evidence type="ECO:0000256" key="3">
    <source>
        <dbReference type="ARBA" id="ARBA00022670"/>
    </source>
</evidence>
<keyword evidence="3" id="KW-0645">Protease</keyword>
<dbReference type="SMART" id="SM00020">
    <property type="entry name" value="Tryp_SPc"/>
    <property type="match status" value="1"/>
</dbReference>
<dbReference type="Proteomes" id="UP000322000">
    <property type="component" value="Chromosome 16"/>
</dbReference>
<dbReference type="PROSITE" id="PS00134">
    <property type="entry name" value="TRYPSIN_HIS"/>
    <property type="match status" value="1"/>
</dbReference>
<dbReference type="RefSeq" id="XP_026739080.1">
    <property type="nucleotide sequence ID" value="XM_026883279.1"/>
</dbReference>
<name>A0A7E5WEG4_TRINI</name>
<organism evidence="13 14">
    <name type="scientific">Trichoplusia ni</name>
    <name type="common">Cabbage looper</name>
    <dbReference type="NCBI Taxonomy" id="7111"/>
    <lineage>
        <taxon>Eukaryota</taxon>
        <taxon>Metazoa</taxon>
        <taxon>Ecdysozoa</taxon>
        <taxon>Arthropoda</taxon>
        <taxon>Hexapoda</taxon>
        <taxon>Insecta</taxon>
        <taxon>Pterygota</taxon>
        <taxon>Neoptera</taxon>
        <taxon>Endopterygota</taxon>
        <taxon>Lepidoptera</taxon>
        <taxon>Glossata</taxon>
        <taxon>Ditrysia</taxon>
        <taxon>Noctuoidea</taxon>
        <taxon>Noctuidae</taxon>
        <taxon>Plusiinae</taxon>
        <taxon>Trichoplusia</taxon>
    </lineage>
</organism>
<dbReference type="FunFam" id="2.40.10.10:FF:000002">
    <property type="entry name" value="Transmembrane protease serine"/>
    <property type="match status" value="1"/>
</dbReference>
<evidence type="ECO:0000313" key="13">
    <source>
        <dbReference type="Proteomes" id="UP000322000"/>
    </source>
</evidence>
<dbReference type="KEGG" id="tnl:113501948"/>
<keyword evidence="10" id="KW-1205">Fibrinolytic toxin</keyword>
<dbReference type="GO" id="GO:0005576">
    <property type="term" value="C:extracellular region"/>
    <property type="evidence" value="ECO:0007669"/>
    <property type="project" value="UniProtKB-SubCell"/>
</dbReference>
<evidence type="ECO:0000256" key="8">
    <source>
        <dbReference type="ARBA" id="ARBA00024195"/>
    </source>
</evidence>
<dbReference type="OrthoDB" id="9425590at2759"/>
<dbReference type="PANTHER" id="PTHR24276:SF91">
    <property type="entry name" value="AT26814P-RELATED"/>
    <property type="match status" value="1"/>
</dbReference>
<keyword evidence="7" id="KW-1199">Hemostasis impairing toxin</keyword>
<comment type="similarity">
    <text evidence="8">Belongs to the peptidase S1 family. CLIP subfamily.</text>
</comment>
<reference evidence="14" key="1">
    <citation type="submission" date="2025-08" db="UniProtKB">
        <authorList>
            <consortium name="RefSeq"/>
        </authorList>
    </citation>
    <scope>IDENTIFICATION</scope>
</reference>
<keyword evidence="11" id="KW-0472">Membrane</keyword>
<dbReference type="Gene3D" id="2.40.10.10">
    <property type="entry name" value="Trypsin-like serine proteases"/>
    <property type="match status" value="1"/>
</dbReference>
<evidence type="ECO:0000259" key="12">
    <source>
        <dbReference type="PROSITE" id="PS50240"/>
    </source>
</evidence>